<dbReference type="Pfam" id="PF15018">
    <property type="entry name" value="InaF-motif"/>
    <property type="match status" value="1"/>
</dbReference>
<accession>E2AQF5</accession>
<protein>
    <submittedName>
        <fullName evidence="3">Uncharacterized protein</fullName>
    </submittedName>
</protein>
<dbReference type="InterPro" id="IPR029162">
    <property type="entry name" value="InaF-motif"/>
</dbReference>
<dbReference type="InParanoid" id="E2AQF5"/>
<sequence>MSMEGSSGEVNPQDATASDVQVDALSKDTNAEIYENRGPKKIIRVVTVMAYLISVSFVAILLSAYYIFLWEPPNPRLIERGRLRADPQMQYLIATIPSEKTDLKKKGNDFLQTEVNREYKPFVSRIAYDGDNPKINSQNKKQEKLNAMLPKLRDLLVETHAQNRDKSKHETIISSISNNSSVKIEKMLNSTKIKAKNSSELHENTTKEKTGNSNIDPPEVTENTDPVNMLNIENTSTAATVPENKTKQKHFNERSDANLIVNHEKDNRNYQKKNNITKLYPVKSSDAKIQRYYTNDIINGSNYRALERNNSFKADEKFSKIDILDDVKKLKQDKSDDHQLINDNRKNDTNNVYTSTTSKKYTNDLTNHLLSINVSDNNSINFRRNYPSSNHTEEIARNEASTMSSFYDSEYIHNDSGSHQPLEYSTIVTRNSEGERIRVDLPAFLVAPR</sequence>
<feature type="compositionally biased region" description="Basic and acidic residues" evidence="1">
    <location>
        <begin position="197"/>
        <end position="210"/>
    </location>
</feature>
<feature type="compositionally biased region" description="Polar residues" evidence="1">
    <location>
        <begin position="211"/>
        <end position="226"/>
    </location>
</feature>
<evidence type="ECO:0000256" key="2">
    <source>
        <dbReference type="SAM" id="Phobius"/>
    </source>
</evidence>
<name>E2AQF5_CAMFO</name>
<evidence type="ECO:0000313" key="4">
    <source>
        <dbReference type="Proteomes" id="UP000000311"/>
    </source>
</evidence>
<proteinExistence type="predicted"/>
<feature type="transmembrane region" description="Helical" evidence="2">
    <location>
        <begin position="45"/>
        <end position="68"/>
    </location>
</feature>
<dbReference type="Proteomes" id="UP000000311">
    <property type="component" value="Unassembled WGS sequence"/>
</dbReference>
<dbReference type="AlphaFoldDB" id="E2AQF5"/>
<evidence type="ECO:0000313" key="3">
    <source>
        <dbReference type="EMBL" id="EFN64335.1"/>
    </source>
</evidence>
<keyword evidence="4" id="KW-1185">Reference proteome</keyword>
<keyword evidence="2" id="KW-1133">Transmembrane helix</keyword>
<reference evidence="3 4" key="1">
    <citation type="journal article" date="2010" name="Science">
        <title>Genomic comparison of the ants Camponotus floridanus and Harpegnathos saltator.</title>
        <authorList>
            <person name="Bonasio R."/>
            <person name="Zhang G."/>
            <person name="Ye C."/>
            <person name="Mutti N.S."/>
            <person name="Fang X."/>
            <person name="Qin N."/>
            <person name="Donahue G."/>
            <person name="Yang P."/>
            <person name="Li Q."/>
            <person name="Li C."/>
            <person name="Zhang P."/>
            <person name="Huang Z."/>
            <person name="Berger S.L."/>
            <person name="Reinberg D."/>
            <person name="Wang J."/>
            <person name="Liebig J."/>
        </authorList>
    </citation>
    <scope>NUCLEOTIDE SEQUENCE [LARGE SCALE GENOMIC DNA]</scope>
    <source>
        <strain evidence="4">C129</strain>
    </source>
</reference>
<feature type="compositionally biased region" description="Polar residues" evidence="1">
    <location>
        <begin position="1"/>
        <end position="19"/>
    </location>
</feature>
<dbReference type="EMBL" id="GL441750">
    <property type="protein sequence ID" value="EFN64335.1"/>
    <property type="molecule type" value="Genomic_DNA"/>
</dbReference>
<dbReference type="OrthoDB" id="8113027at2759"/>
<evidence type="ECO:0000256" key="1">
    <source>
        <dbReference type="SAM" id="MobiDB-lite"/>
    </source>
</evidence>
<keyword evidence="2" id="KW-0472">Membrane</keyword>
<feature type="region of interest" description="Disordered" evidence="1">
    <location>
        <begin position="196"/>
        <end position="226"/>
    </location>
</feature>
<feature type="region of interest" description="Disordered" evidence="1">
    <location>
        <begin position="1"/>
        <end position="22"/>
    </location>
</feature>
<organism evidence="4">
    <name type="scientific">Camponotus floridanus</name>
    <name type="common">Florida carpenter ant</name>
    <dbReference type="NCBI Taxonomy" id="104421"/>
    <lineage>
        <taxon>Eukaryota</taxon>
        <taxon>Metazoa</taxon>
        <taxon>Ecdysozoa</taxon>
        <taxon>Arthropoda</taxon>
        <taxon>Hexapoda</taxon>
        <taxon>Insecta</taxon>
        <taxon>Pterygota</taxon>
        <taxon>Neoptera</taxon>
        <taxon>Endopterygota</taxon>
        <taxon>Hymenoptera</taxon>
        <taxon>Apocrita</taxon>
        <taxon>Aculeata</taxon>
        <taxon>Formicoidea</taxon>
        <taxon>Formicidae</taxon>
        <taxon>Formicinae</taxon>
        <taxon>Camponotus</taxon>
    </lineage>
</organism>
<gene>
    <name evidence="3" type="ORF">EAG_05185</name>
</gene>
<dbReference type="OMA" id="YENRGPK"/>
<keyword evidence="2" id="KW-0812">Transmembrane</keyword>